<protein>
    <submittedName>
        <fullName evidence="2">Uncharacterized protein</fullName>
    </submittedName>
</protein>
<evidence type="ECO:0000256" key="1">
    <source>
        <dbReference type="SAM" id="SignalP"/>
    </source>
</evidence>
<accession>A0AA36JRD9</accession>
<evidence type="ECO:0000313" key="2">
    <source>
        <dbReference type="EMBL" id="CAJ1410385.1"/>
    </source>
</evidence>
<proteinExistence type="predicted"/>
<dbReference type="AlphaFoldDB" id="A0AA36JRD9"/>
<comment type="caution">
    <text evidence="2">The sequence shown here is derived from an EMBL/GenBank/DDBJ whole genome shotgun (WGS) entry which is preliminary data.</text>
</comment>
<dbReference type="Proteomes" id="UP001178507">
    <property type="component" value="Unassembled WGS sequence"/>
</dbReference>
<gene>
    <name evidence="2" type="ORF">EVOR1521_LOCUS31217</name>
</gene>
<evidence type="ECO:0000313" key="3">
    <source>
        <dbReference type="Proteomes" id="UP001178507"/>
    </source>
</evidence>
<feature type="signal peptide" evidence="1">
    <location>
        <begin position="1"/>
        <end position="21"/>
    </location>
</feature>
<feature type="chain" id="PRO_5041294907" evidence="1">
    <location>
        <begin position="22"/>
        <end position="242"/>
    </location>
</feature>
<keyword evidence="3" id="KW-1185">Reference proteome</keyword>
<name>A0AA36JRD9_9DINO</name>
<sequence>MMNAWILATLLGALRRAGGLAMPPVTSVQLVAFAGDQVNYDESAPHFRWCGHVGLRFQEMEGALFGFTPDTELVHDTHALITTLLEGNRFQGRVGDDLGEFEDAALSPYGQVFVFWNIPEDRCHEKDCGLSQVQSDVVSSVKFYAFPPEAPRKYRGSSYSACDASWGESCFNCATYPKSLGLPIPDDTGMLEVYLQKLAEEPGAVCRCYKSGKWLHSSKCKDSPSFAALEACSFEQPEPLDL</sequence>
<reference evidence="2" key="1">
    <citation type="submission" date="2023-08" db="EMBL/GenBank/DDBJ databases">
        <authorList>
            <person name="Chen Y."/>
            <person name="Shah S."/>
            <person name="Dougan E. K."/>
            <person name="Thang M."/>
            <person name="Chan C."/>
        </authorList>
    </citation>
    <scope>NUCLEOTIDE SEQUENCE</scope>
</reference>
<organism evidence="2 3">
    <name type="scientific">Effrenium voratum</name>
    <dbReference type="NCBI Taxonomy" id="2562239"/>
    <lineage>
        <taxon>Eukaryota</taxon>
        <taxon>Sar</taxon>
        <taxon>Alveolata</taxon>
        <taxon>Dinophyceae</taxon>
        <taxon>Suessiales</taxon>
        <taxon>Symbiodiniaceae</taxon>
        <taxon>Effrenium</taxon>
    </lineage>
</organism>
<dbReference type="EMBL" id="CAUJNA010003815">
    <property type="protein sequence ID" value="CAJ1410385.1"/>
    <property type="molecule type" value="Genomic_DNA"/>
</dbReference>
<keyword evidence="1" id="KW-0732">Signal</keyword>